<comment type="caution">
    <text evidence="1">The sequence shown here is derived from an EMBL/GenBank/DDBJ whole genome shotgun (WGS) entry which is preliminary data.</text>
</comment>
<evidence type="ECO:0000313" key="2">
    <source>
        <dbReference type="Proteomes" id="UP000178606"/>
    </source>
</evidence>
<dbReference type="AlphaFoldDB" id="A0A1F6CV35"/>
<sequence>MAPGTGEPIRLRRGKAFHRRVQADWAATATGEVRPEKTVTRRGGRKGRVDVFVRSEEDIVALVEVKATDWDAMTPAAVRRNVRRQARQVWSYVETQLDLKKDVCPGIVFPRRPRVSGRLQLIESLFDEEALAVVWEDETREERKARA</sequence>
<reference evidence="1 2" key="1">
    <citation type="journal article" date="2016" name="Nat. Commun.">
        <title>Thousands of microbial genomes shed light on interconnected biogeochemical processes in an aquifer system.</title>
        <authorList>
            <person name="Anantharaman K."/>
            <person name="Brown C.T."/>
            <person name="Hug L.A."/>
            <person name="Sharon I."/>
            <person name="Castelle C.J."/>
            <person name="Probst A.J."/>
            <person name="Thomas B.C."/>
            <person name="Singh A."/>
            <person name="Wilkins M.J."/>
            <person name="Karaoz U."/>
            <person name="Brodie E.L."/>
            <person name="Williams K.H."/>
            <person name="Hubbard S.S."/>
            <person name="Banfield J.F."/>
        </authorList>
    </citation>
    <scope>NUCLEOTIDE SEQUENCE [LARGE SCALE GENOMIC DNA]</scope>
    <source>
        <strain evidence="2">RIFCSPLOWO2_12_FULL_64_10</strain>
    </source>
</reference>
<name>A0A1F6CV35_HANXR</name>
<protein>
    <submittedName>
        <fullName evidence="1">Uncharacterized protein</fullName>
    </submittedName>
</protein>
<evidence type="ECO:0000313" key="1">
    <source>
        <dbReference type="EMBL" id="OGG53023.1"/>
    </source>
</evidence>
<accession>A0A1F6CV35</accession>
<proteinExistence type="predicted"/>
<gene>
    <name evidence="1" type="ORF">A3F84_24560</name>
</gene>
<dbReference type="EMBL" id="MFKF01000129">
    <property type="protein sequence ID" value="OGG53023.1"/>
    <property type="molecule type" value="Genomic_DNA"/>
</dbReference>
<organism evidence="1 2">
    <name type="scientific">Handelsmanbacteria sp. (strain RIFCSPLOWO2_12_FULL_64_10)</name>
    <dbReference type="NCBI Taxonomy" id="1817868"/>
    <lineage>
        <taxon>Bacteria</taxon>
        <taxon>Candidatus Handelsmaniibacteriota</taxon>
    </lineage>
</organism>
<dbReference type="Proteomes" id="UP000178606">
    <property type="component" value="Unassembled WGS sequence"/>
</dbReference>